<dbReference type="InterPro" id="IPR009366">
    <property type="entry name" value="Protein_Veg"/>
</dbReference>
<dbReference type="PANTHER" id="PTHR40026:SF1">
    <property type="entry name" value="PROTEIN VEG"/>
    <property type="match status" value="1"/>
</dbReference>
<evidence type="ECO:0000313" key="2">
    <source>
        <dbReference type="Proteomes" id="UP000823614"/>
    </source>
</evidence>
<dbReference type="Proteomes" id="UP000823614">
    <property type="component" value="Unassembled WGS sequence"/>
</dbReference>
<dbReference type="GO" id="GO:0006355">
    <property type="term" value="P:regulation of DNA-templated transcription"/>
    <property type="evidence" value="ECO:0007669"/>
    <property type="project" value="InterPro"/>
</dbReference>
<dbReference type="AlphaFoldDB" id="A0A9D9E488"/>
<comment type="caution">
    <text evidence="1">The sequence shown here is derived from an EMBL/GenBank/DDBJ whole genome shotgun (WGS) entry which is preliminary data.</text>
</comment>
<dbReference type="PANTHER" id="PTHR40026">
    <property type="entry name" value="PROTEIN VEG"/>
    <property type="match status" value="1"/>
</dbReference>
<dbReference type="Pfam" id="PF06257">
    <property type="entry name" value="VEG"/>
    <property type="match status" value="1"/>
</dbReference>
<protein>
    <submittedName>
        <fullName evidence="1">Veg family protein</fullName>
    </submittedName>
</protein>
<reference evidence="1" key="2">
    <citation type="journal article" date="2021" name="PeerJ">
        <title>Extensive microbial diversity within the chicken gut microbiome revealed by metagenomics and culture.</title>
        <authorList>
            <person name="Gilroy R."/>
            <person name="Ravi A."/>
            <person name="Getino M."/>
            <person name="Pursley I."/>
            <person name="Horton D.L."/>
            <person name="Alikhan N.F."/>
            <person name="Baker D."/>
            <person name="Gharbi K."/>
            <person name="Hall N."/>
            <person name="Watson M."/>
            <person name="Adriaenssens E.M."/>
            <person name="Foster-Nyarko E."/>
            <person name="Jarju S."/>
            <person name="Secka A."/>
            <person name="Antonio M."/>
            <person name="Oren A."/>
            <person name="Chaudhuri R.R."/>
            <person name="La Ragione R."/>
            <person name="Hildebrand F."/>
            <person name="Pallen M.J."/>
        </authorList>
    </citation>
    <scope>NUCLEOTIDE SEQUENCE</scope>
    <source>
        <strain evidence="1">C6-149</strain>
    </source>
</reference>
<gene>
    <name evidence="1" type="ORF">IAA89_01585</name>
</gene>
<sequence length="78" mass="9131">MMLTIDSIKELLKEHVGDRLKIIAQAGRKRKIEHFGVLKEVYPAVFIVDLDKESDSFERISYSYRDVLTKDIELIFSE</sequence>
<dbReference type="Gene3D" id="2.30.30.100">
    <property type="match status" value="1"/>
</dbReference>
<accession>A0A9D9E488</accession>
<evidence type="ECO:0000313" key="1">
    <source>
        <dbReference type="EMBL" id="MBO8441132.1"/>
    </source>
</evidence>
<name>A0A9D9E488_9LACO</name>
<dbReference type="EMBL" id="JADIMP010000028">
    <property type="protein sequence ID" value="MBO8441132.1"/>
    <property type="molecule type" value="Genomic_DNA"/>
</dbReference>
<organism evidence="1 2">
    <name type="scientific">Candidatus Gallilactobacillus intestinavium</name>
    <dbReference type="NCBI Taxonomy" id="2840838"/>
    <lineage>
        <taxon>Bacteria</taxon>
        <taxon>Bacillati</taxon>
        <taxon>Bacillota</taxon>
        <taxon>Bacilli</taxon>
        <taxon>Lactobacillales</taxon>
        <taxon>Lactobacillaceae</taxon>
        <taxon>Lactobacillaceae incertae sedis</taxon>
        <taxon>Candidatus Gallilactobacillus</taxon>
    </lineage>
</organism>
<proteinExistence type="predicted"/>
<dbReference type="PIRSF" id="PIRSF037257">
    <property type="entry name" value="DUF1021"/>
    <property type="match status" value="1"/>
</dbReference>
<reference evidence="1" key="1">
    <citation type="submission" date="2020-10" db="EMBL/GenBank/DDBJ databases">
        <authorList>
            <person name="Gilroy R."/>
        </authorList>
    </citation>
    <scope>NUCLEOTIDE SEQUENCE</scope>
    <source>
        <strain evidence="1">C6-149</strain>
    </source>
</reference>